<evidence type="ECO:0000313" key="3">
    <source>
        <dbReference type="WBParaSite" id="TMUE_1000004252.1"/>
    </source>
</evidence>
<reference evidence="2" key="2">
    <citation type="submission" date="2014-03" db="EMBL/GenBank/DDBJ databases">
        <title>The whipworm genome and dual-species transcriptomics of an intimate host-pathogen interaction.</title>
        <authorList>
            <person name="Foth B.J."/>
            <person name="Tsai I.J."/>
            <person name="Reid A.J."/>
            <person name="Bancroft A.J."/>
            <person name="Nichol S."/>
            <person name="Tracey A."/>
            <person name="Holroyd N."/>
            <person name="Cotton J.A."/>
            <person name="Stanley E.J."/>
            <person name="Zarowiecki M."/>
            <person name="Liu J.Z."/>
            <person name="Huckvale T."/>
            <person name="Cooper P.J."/>
            <person name="Grencis R.K."/>
            <person name="Berriman M."/>
        </authorList>
    </citation>
    <scope>NUCLEOTIDE SEQUENCE [LARGE SCALE GENOMIC DNA]</scope>
    <source>
        <strain evidence="2">Edinburgh</strain>
    </source>
</reference>
<dbReference type="WBParaSite" id="TMUE_1000004252.1">
    <property type="protein sequence ID" value="TMUE_1000004252.1"/>
    <property type="gene ID" value="WBGene00285739"/>
</dbReference>
<dbReference type="AlphaFoldDB" id="A0A5S6QBB4"/>
<dbReference type="SUPFAM" id="SSF52047">
    <property type="entry name" value="RNI-like"/>
    <property type="match status" value="1"/>
</dbReference>
<dbReference type="Pfam" id="PF23247">
    <property type="entry name" value="LRR_RPS2"/>
    <property type="match status" value="1"/>
</dbReference>
<sequence>MSEPEESAETGAVAVIPPHIPVLPFDVIVHIVEQSDQSEWGNLAEVNNQFRHAVRLCLQPLTSISLSQFLKPLVGLASEEVVVFMLQTLVDLESLTIHASVLPVIRNHVGAQLCALKNLKSLDIGGCFIREKLLCRILRGLPQLEELRLRGCLFTKGRTDYDESKCSPQALRELNDDTYHSLKTIGKRVIKRIATLKNLKKLDIYECYSGRDTLSILLSELPDLREIYIQFP</sequence>
<reference evidence="2" key="1">
    <citation type="submission" date="2013-11" db="EMBL/GenBank/DDBJ databases">
        <authorList>
            <person name="Aslett M."/>
        </authorList>
    </citation>
    <scope>NUCLEOTIDE SEQUENCE [LARGE SCALE GENOMIC DNA]</scope>
    <source>
        <strain evidence="2">Edinburgh</strain>
    </source>
</reference>
<proteinExistence type="predicted"/>
<dbReference type="Proteomes" id="UP000046395">
    <property type="component" value="Unassembled WGS sequence"/>
</dbReference>
<evidence type="ECO:0000259" key="1">
    <source>
        <dbReference type="Pfam" id="PF23247"/>
    </source>
</evidence>
<dbReference type="Gene3D" id="3.80.10.10">
    <property type="entry name" value="Ribonuclease Inhibitor"/>
    <property type="match status" value="1"/>
</dbReference>
<keyword evidence="2" id="KW-1185">Reference proteome</keyword>
<dbReference type="WBParaSite" id="TMUE_1000004252.2">
    <property type="protein sequence ID" value="TMUE_1000004252.2"/>
    <property type="gene ID" value="WBGene00285739"/>
</dbReference>
<dbReference type="InterPro" id="IPR032675">
    <property type="entry name" value="LRR_dom_sf"/>
</dbReference>
<protein>
    <submittedName>
        <fullName evidence="3">F-box domain-containing protein</fullName>
    </submittedName>
</protein>
<feature type="domain" description="Disease resistance protein At4g27190-like leucine-rich repeats" evidence="1">
    <location>
        <begin position="109"/>
        <end position="226"/>
    </location>
</feature>
<dbReference type="InterPro" id="IPR057135">
    <property type="entry name" value="At4g27190-like_LRR"/>
</dbReference>
<name>A0A5S6QBB4_TRIMR</name>
<organism evidence="2 3">
    <name type="scientific">Trichuris muris</name>
    <name type="common">Mouse whipworm</name>
    <dbReference type="NCBI Taxonomy" id="70415"/>
    <lineage>
        <taxon>Eukaryota</taxon>
        <taxon>Metazoa</taxon>
        <taxon>Ecdysozoa</taxon>
        <taxon>Nematoda</taxon>
        <taxon>Enoplea</taxon>
        <taxon>Dorylaimia</taxon>
        <taxon>Trichinellida</taxon>
        <taxon>Trichuridae</taxon>
        <taxon>Trichuris</taxon>
    </lineage>
</organism>
<accession>A0A5S6QBB4</accession>
<reference evidence="3" key="3">
    <citation type="submission" date="2019-12" db="UniProtKB">
        <authorList>
            <consortium name="WormBaseParasite"/>
        </authorList>
    </citation>
    <scope>IDENTIFICATION</scope>
</reference>
<evidence type="ECO:0000313" key="2">
    <source>
        <dbReference type="Proteomes" id="UP000046395"/>
    </source>
</evidence>